<sequence>MSREITEKCDVSPDNAVSWPSSRTRWKSTLFFWIPQSPE</sequence>
<dbReference type="AlphaFoldDB" id="A0A8B0SXK6"/>
<organism evidence="1">
    <name type="scientific">Klebsiella pneumoniae</name>
    <dbReference type="NCBI Taxonomy" id="573"/>
    <lineage>
        <taxon>Bacteria</taxon>
        <taxon>Pseudomonadati</taxon>
        <taxon>Pseudomonadota</taxon>
        <taxon>Gammaproteobacteria</taxon>
        <taxon>Enterobacterales</taxon>
        <taxon>Enterobacteriaceae</taxon>
        <taxon>Klebsiella/Raoultella group</taxon>
        <taxon>Klebsiella</taxon>
        <taxon>Klebsiella pneumoniae complex</taxon>
    </lineage>
</organism>
<proteinExistence type="predicted"/>
<geneLocation type="plasmid" evidence="1">
    <name>p17-15-vir-like</name>
</geneLocation>
<dbReference type="EMBL" id="MN956836">
    <property type="protein sequence ID" value="QTX13892.1"/>
    <property type="molecule type" value="Genomic_DNA"/>
</dbReference>
<evidence type="ECO:0000313" key="1">
    <source>
        <dbReference type="EMBL" id="QTX13892.1"/>
    </source>
</evidence>
<keyword evidence="1" id="KW-0614">Plasmid</keyword>
<accession>A0A8B0SXK6</accession>
<protein>
    <submittedName>
        <fullName evidence="1">Uncharacterized protein</fullName>
    </submittedName>
</protein>
<name>A0A8B0SXK6_KLEPN</name>
<reference evidence="1" key="1">
    <citation type="submission" date="2020-01" db="EMBL/GenBank/DDBJ databases">
        <authorList>
            <person name="Qin S."/>
        </authorList>
    </citation>
    <scope>NUCLEOTIDE SEQUENCE</scope>
    <source>
        <strain evidence="1">CVir17-16-YZ6g</strain>
        <plasmid evidence="1">p17-15-vir-like</plasmid>
    </source>
</reference>